<keyword evidence="1" id="KW-0472">Membrane</keyword>
<evidence type="ECO:0000256" key="1">
    <source>
        <dbReference type="SAM" id="Phobius"/>
    </source>
</evidence>
<keyword evidence="1" id="KW-0812">Transmembrane</keyword>
<evidence type="ECO:0000313" key="3">
    <source>
        <dbReference type="Proteomes" id="UP001150924"/>
    </source>
</evidence>
<sequence length="193" mass="20807">MTTIRDPFRPFVAVDDGARLVLTRRRSAADWLLRGALYWLLALVVVLMGLIPYAAWTRGSGVGDVVLAVVLLTLTWFVLQLVMLGFHVDGVRRIAVGPGEVVLDARGALLRRRRRATDVVAIEARTTTTSTRHGDVRWLRLQARTGAGTLDLGALHLDAAAEPTREAAAEQAAETLAARLGVPLVREAGPSSG</sequence>
<name>A0A9X3EZ63_9BACT</name>
<comment type="caution">
    <text evidence="2">The sequence shown here is derived from an EMBL/GenBank/DDBJ whole genome shotgun (WGS) entry which is preliminary data.</text>
</comment>
<proteinExistence type="predicted"/>
<dbReference type="AlphaFoldDB" id="A0A9X3EZ63"/>
<keyword evidence="1" id="KW-1133">Transmembrane helix</keyword>
<keyword evidence="3" id="KW-1185">Reference proteome</keyword>
<organism evidence="2 3">
    <name type="scientific">Nannocystis pusilla</name>
    <dbReference type="NCBI Taxonomy" id="889268"/>
    <lineage>
        <taxon>Bacteria</taxon>
        <taxon>Pseudomonadati</taxon>
        <taxon>Myxococcota</taxon>
        <taxon>Polyangia</taxon>
        <taxon>Nannocystales</taxon>
        <taxon>Nannocystaceae</taxon>
        <taxon>Nannocystis</taxon>
    </lineage>
</organism>
<gene>
    <name evidence="2" type="ORF">OV079_22930</name>
</gene>
<dbReference type="Proteomes" id="UP001150924">
    <property type="component" value="Unassembled WGS sequence"/>
</dbReference>
<dbReference type="RefSeq" id="WP_267770990.1">
    <property type="nucleotide sequence ID" value="NZ_JAPNKE010000002.1"/>
</dbReference>
<accession>A0A9X3EZ63</accession>
<feature type="transmembrane region" description="Helical" evidence="1">
    <location>
        <begin position="31"/>
        <end position="53"/>
    </location>
</feature>
<evidence type="ECO:0000313" key="2">
    <source>
        <dbReference type="EMBL" id="MCY1008358.1"/>
    </source>
</evidence>
<feature type="transmembrane region" description="Helical" evidence="1">
    <location>
        <begin position="65"/>
        <end position="86"/>
    </location>
</feature>
<protein>
    <submittedName>
        <fullName evidence="2">Uncharacterized protein</fullName>
    </submittedName>
</protein>
<dbReference type="EMBL" id="JAPNKE010000002">
    <property type="protein sequence ID" value="MCY1008358.1"/>
    <property type="molecule type" value="Genomic_DNA"/>
</dbReference>
<reference evidence="2" key="1">
    <citation type="submission" date="2022-11" db="EMBL/GenBank/DDBJ databases">
        <title>Minimal conservation of predation-associated metabolite biosynthetic gene clusters underscores biosynthetic potential of Myxococcota including descriptions for ten novel species: Archangium lansinium sp. nov., Myxococcus landrumus sp. nov., Nannocystis bai.</title>
        <authorList>
            <person name="Ahearne A."/>
            <person name="Stevens C."/>
            <person name="Phillips K."/>
        </authorList>
    </citation>
    <scope>NUCLEOTIDE SEQUENCE</scope>
    <source>
        <strain evidence="2">Na p29</strain>
    </source>
</reference>